<evidence type="ECO:0000256" key="5">
    <source>
        <dbReference type="ARBA" id="ARBA00023242"/>
    </source>
</evidence>
<reference evidence="6" key="1">
    <citation type="submission" date="2021-04" db="EMBL/GenBank/DDBJ databases">
        <authorList>
            <person name="Tunstrom K."/>
        </authorList>
    </citation>
    <scope>NUCLEOTIDE SEQUENCE</scope>
</reference>
<keyword evidence="5" id="KW-0539">Nucleus</keyword>
<dbReference type="EMBL" id="CAJQZP010001030">
    <property type="protein sequence ID" value="CAG5009562.1"/>
    <property type="molecule type" value="Genomic_DNA"/>
</dbReference>
<accession>A0A8S3XEJ7</accession>
<gene>
    <name evidence="6" type="ORF">PAPOLLO_LOCUS15246</name>
</gene>
<comment type="subcellular location">
    <subcellularLocation>
        <location evidence="2">Cytoplasm</location>
    </subcellularLocation>
    <subcellularLocation>
        <location evidence="1">Nucleus</location>
    </subcellularLocation>
</comment>
<evidence type="ECO:0000256" key="1">
    <source>
        <dbReference type="ARBA" id="ARBA00004123"/>
    </source>
</evidence>
<dbReference type="Proteomes" id="UP000691718">
    <property type="component" value="Unassembled WGS sequence"/>
</dbReference>
<evidence type="ECO:0000313" key="6">
    <source>
        <dbReference type="EMBL" id="CAG5009562.1"/>
    </source>
</evidence>
<dbReference type="InterPro" id="IPR008728">
    <property type="entry name" value="Elongator_complex_protein_4"/>
</dbReference>
<dbReference type="GO" id="GO:0008023">
    <property type="term" value="C:transcription elongation factor complex"/>
    <property type="evidence" value="ECO:0007669"/>
    <property type="project" value="TreeGrafter"/>
</dbReference>
<keyword evidence="3" id="KW-0963">Cytoplasm</keyword>
<dbReference type="GO" id="GO:0033588">
    <property type="term" value="C:elongator holoenzyme complex"/>
    <property type="evidence" value="ECO:0007669"/>
    <property type="project" value="InterPro"/>
</dbReference>
<proteinExistence type="predicted"/>
<evidence type="ECO:0000256" key="2">
    <source>
        <dbReference type="ARBA" id="ARBA00004496"/>
    </source>
</evidence>
<protein>
    <submittedName>
        <fullName evidence="6">(apollo) hypothetical protein</fullName>
    </submittedName>
</protein>
<evidence type="ECO:0000256" key="4">
    <source>
        <dbReference type="ARBA" id="ARBA00022694"/>
    </source>
</evidence>
<sequence>MSSFHKTSDSRYSITGTKLKNNLPFISSGIPSLDHIIGGGLPTGALFAIEEDVLGSYSRVLTKYFLAEGIICKHALFIASADEDPCEIVNELPQACTDPATDAVPNDGNVEMKIAWRYEGLGQVESSFGSNSTFGHNFDLSKHIDKETIQKSNVTYCFLNDDHNEDVFEKQIGFKNYMFYKLLMKIREMVSKSEFQTTNKNKNILRISIQSLGSPVWMALDCDEEPVDSSYGQDLIKFLYCLRVILKDTLAVAFITIPSHLFDDDHLMSRILYSVDNAVRIESFAGSIRETNPVYSDYHGLFHVTKLSAIYTLVPFVPPSLDMAFKLRRKKFVIEKLHLPPELQESSEREQDDITAVPKDVGCGGFRKKDIEF</sequence>
<dbReference type="PANTHER" id="PTHR12896">
    <property type="entry name" value="PAX6 NEIGHBOR PROTEIN PAXNEB"/>
    <property type="match status" value="1"/>
</dbReference>
<dbReference type="OrthoDB" id="289162at2759"/>
<name>A0A8S3XEJ7_PARAO</name>
<keyword evidence="7" id="KW-1185">Reference proteome</keyword>
<dbReference type="CDD" id="cd19494">
    <property type="entry name" value="Elp4"/>
    <property type="match status" value="1"/>
</dbReference>
<dbReference type="Pfam" id="PF05625">
    <property type="entry name" value="PAXNEB"/>
    <property type="match status" value="1"/>
</dbReference>
<evidence type="ECO:0000256" key="3">
    <source>
        <dbReference type="ARBA" id="ARBA00022490"/>
    </source>
</evidence>
<organism evidence="6 7">
    <name type="scientific">Parnassius apollo</name>
    <name type="common">Apollo butterfly</name>
    <name type="synonym">Papilio apollo</name>
    <dbReference type="NCBI Taxonomy" id="110799"/>
    <lineage>
        <taxon>Eukaryota</taxon>
        <taxon>Metazoa</taxon>
        <taxon>Ecdysozoa</taxon>
        <taxon>Arthropoda</taxon>
        <taxon>Hexapoda</taxon>
        <taxon>Insecta</taxon>
        <taxon>Pterygota</taxon>
        <taxon>Neoptera</taxon>
        <taxon>Endopterygota</taxon>
        <taxon>Lepidoptera</taxon>
        <taxon>Glossata</taxon>
        <taxon>Ditrysia</taxon>
        <taxon>Papilionoidea</taxon>
        <taxon>Papilionidae</taxon>
        <taxon>Parnassiinae</taxon>
        <taxon>Parnassini</taxon>
        <taxon>Parnassius</taxon>
        <taxon>Parnassius</taxon>
    </lineage>
</organism>
<keyword evidence="4" id="KW-0819">tRNA processing</keyword>
<dbReference type="PANTHER" id="PTHR12896:SF1">
    <property type="entry name" value="ELONGATOR COMPLEX PROTEIN 4"/>
    <property type="match status" value="1"/>
</dbReference>
<dbReference type="GO" id="GO:0005737">
    <property type="term" value="C:cytoplasm"/>
    <property type="evidence" value="ECO:0007669"/>
    <property type="project" value="UniProtKB-SubCell"/>
</dbReference>
<dbReference type="AlphaFoldDB" id="A0A8S3XEJ7"/>
<dbReference type="GO" id="GO:0002098">
    <property type="term" value="P:tRNA wobble uridine modification"/>
    <property type="evidence" value="ECO:0007669"/>
    <property type="project" value="InterPro"/>
</dbReference>
<evidence type="ECO:0000313" key="7">
    <source>
        <dbReference type="Proteomes" id="UP000691718"/>
    </source>
</evidence>
<comment type="caution">
    <text evidence="6">The sequence shown here is derived from an EMBL/GenBank/DDBJ whole genome shotgun (WGS) entry which is preliminary data.</text>
</comment>